<evidence type="ECO:0000256" key="1">
    <source>
        <dbReference type="SAM" id="Phobius"/>
    </source>
</evidence>
<dbReference type="AlphaFoldDB" id="A0A117IUD1"/>
<proteinExistence type="predicted"/>
<feature type="transmembrane region" description="Helical" evidence="1">
    <location>
        <begin position="6"/>
        <end position="25"/>
    </location>
</feature>
<protein>
    <submittedName>
        <fullName evidence="2">Uncharacterized protein</fullName>
    </submittedName>
</protein>
<keyword evidence="1" id="KW-1133">Transmembrane helix</keyword>
<dbReference type="RefSeq" id="WP_058945058.1">
    <property type="nucleotide sequence ID" value="NZ_LNSV01000121.1"/>
</dbReference>
<gene>
    <name evidence="2" type="ORF">ATE80_27985</name>
</gene>
<feature type="transmembrane region" description="Helical" evidence="1">
    <location>
        <begin position="107"/>
        <end position="126"/>
    </location>
</feature>
<keyword evidence="1" id="KW-0812">Transmembrane</keyword>
<feature type="transmembrane region" description="Helical" evidence="1">
    <location>
        <begin position="60"/>
        <end position="79"/>
    </location>
</feature>
<accession>A0A117IUD1</accession>
<keyword evidence="3" id="KW-1185">Reference proteome</keyword>
<dbReference type="Proteomes" id="UP000054011">
    <property type="component" value="Unassembled WGS sequence"/>
</dbReference>
<name>A0A117IUD1_9ACTN</name>
<reference evidence="2 3" key="1">
    <citation type="submission" date="2015-11" db="EMBL/GenBank/DDBJ databases">
        <title>Genome-wide analysis reveals the secondary metabolome in Streptomyces kanasensis ZX01.</title>
        <authorList>
            <person name="Zhang G."/>
            <person name="Han L."/>
            <person name="Feng J."/>
            <person name="Zhang X."/>
        </authorList>
    </citation>
    <scope>NUCLEOTIDE SEQUENCE [LARGE SCALE GENOMIC DNA]</scope>
    <source>
        <strain evidence="2 3">ZX01</strain>
    </source>
</reference>
<evidence type="ECO:0000313" key="2">
    <source>
        <dbReference type="EMBL" id="KUH35660.1"/>
    </source>
</evidence>
<comment type="caution">
    <text evidence="2">The sequence shown here is derived from an EMBL/GenBank/DDBJ whole genome shotgun (WGS) entry which is preliminary data.</text>
</comment>
<evidence type="ECO:0000313" key="3">
    <source>
        <dbReference type="Proteomes" id="UP000054011"/>
    </source>
</evidence>
<organism evidence="2 3">
    <name type="scientific">Streptomyces kanasensis</name>
    <dbReference type="NCBI Taxonomy" id="936756"/>
    <lineage>
        <taxon>Bacteria</taxon>
        <taxon>Bacillati</taxon>
        <taxon>Actinomycetota</taxon>
        <taxon>Actinomycetes</taxon>
        <taxon>Kitasatosporales</taxon>
        <taxon>Streptomycetaceae</taxon>
        <taxon>Streptomyces</taxon>
    </lineage>
</organism>
<sequence>MHFSDIPVLVLWLAAAVSTAVFAVTWGSWMTGKLRRAVYYAIAGMALFGVATHYGRNMPLGEVLFLYSLAMLALALGVLGRREELTRLAEAVKRDPKSPDNKMSTGATVQIVVAGLVVIGAGTWFLST</sequence>
<feature type="transmembrane region" description="Helical" evidence="1">
    <location>
        <begin position="37"/>
        <end position="54"/>
    </location>
</feature>
<dbReference type="EMBL" id="LNSV01000121">
    <property type="protein sequence ID" value="KUH35660.1"/>
    <property type="molecule type" value="Genomic_DNA"/>
</dbReference>
<keyword evidence="1" id="KW-0472">Membrane</keyword>